<dbReference type="OrthoDB" id="9805133at2"/>
<evidence type="ECO:0000313" key="14">
    <source>
        <dbReference type="Proteomes" id="UP000051494"/>
    </source>
</evidence>
<accession>A0A0Q9YEY7</accession>
<dbReference type="GO" id="GO:0005886">
    <property type="term" value="C:plasma membrane"/>
    <property type="evidence" value="ECO:0007669"/>
    <property type="project" value="UniProtKB-SubCell"/>
</dbReference>
<evidence type="ECO:0000256" key="4">
    <source>
        <dbReference type="ARBA" id="ARBA00022519"/>
    </source>
</evidence>
<evidence type="ECO:0000256" key="8">
    <source>
        <dbReference type="ARBA" id="ARBA00023136"/>
    </source>
</evidence>
<evidence type="ECO:0000256" key="7">
    <source>
        <dbReference type="ARBA" id="ARBA00022989"/>
    </source>
</evidence>
<comment type="subunit">
    <text evidence="10">The Tol-Pal system is composed of five core proteins: the inner membrane proteins TolA, TolQ and TolR, the periplasmic protein TolB and the outer membrane protein Pal. They form a network linking the inner and outer membranes and the peptidoglycan layer.</text>
</comment>
<dbReference type="PANTHER" id="PTHR30625">
    <property type="entry name" value="PROTEIN TOLQ"/>
    <property type="match status" value="1"/>
</dbReference>
<dbReference type="Proteomes" id="UP000051494">
    <property type="component" value="Unassembled WGS sequence"/>
</dbReference>
<dbReference type="AlphaFoldDB" id="A0A0Q9YEY7"/>
<reference evidence="13" key="2">
    <citation type="journal article" date="2016" name="Genome Announc.">
        <title>Draft Genome Sequences of Two Novel Amoeba-Resistant Intranuclear Bacteria, 'Candidatus Berkiella cookevillensis' and 'Candidatus Berkiella aquae'.</title>
        <authorList>
            <person name="Mehari Y.T."/>
            <person name="Arivett B.A."/>
            <person name="Farone A.L."/>
            <person name="Gunderson J.H."/>
            <person name="Farone M.B."/>
        </authorList>
    </citation>
    <scope>NUCLEOTIDE SEQUENCE</scope>
    <source>
        <strain evidence="13">CC99</strain>
    </source>
</reference>
<keyword evidence="4 10" id="KW-0997">Cell inner membrane</keyword>
<dbReference type="EMBL" id="LKHV02000001">
    <property type="protein sequence ID" value="MCS5709469.1"/>
    <property type="molecule type" value="Genomic_DNA"/>
</dbReference>
<keyword evidence="5 10" id="KW-0132">Cell division</keyword>
<evidence type="ECO:0000256" key="1">
    <source>
        <dbReference type="ARBA" id="ARBA00004651"/>
    </source>
</evidence>
<dbReference type="InterPro" id="IPR050790">
    <property type="entry name" value="ExbB/TolQ_transport"/>
</dbReference>
<dbReference type="PATRIC" id="fig|1590042.3.peg.1132"/>
<dbReference type="RefSeq" id="WP_057624227.1">
    <property type="nucleotide sequence ID" value="NZ_LKHV02000001.1"/>
</dbReference>
<dbReference type="GO" id="GO:0051301">
    <property type="term" value="P:cell division"/>
    <property type="evidence" value="ECO:0007669"/>
    <property type="project" value="UniProtKB-UniRule"/>
</dbReference>
<dbReference type="InterPro" id="IPR014163">
    <property type="entry name" value="Tol-Pal_TolQ"/>
</dbReference>
<dbReference type="EMBL" id="LKHV01000004">
    <property type="protein sequence ID" value="KRG19120.1"/>
    <property type="molecule type" value="Genomic_DNA"/>
</dbReference>
<evidence type="ECO:0000256" key="3">
    <source>
        <dbReference type="ARBA" id="ARBA00022475"/>
    </source>
</evidence>
<dbReference type="Pfam" id="PF01618">
    <property type="entry name" value="MotA_ExbB"/>
    <property type="match status" value="1"/>
</dbReference>
<dbReference type="STRING" id="437022.CC99x_01119"/>
<dbReference type="PANTHER" id="PTHR30625:SF3">
    <property type="entry name" value="TOL-PAL SYSTEM PROTEIN TOLQ"/>
    <property type="match status" value="1"/>
</dbReference>
<evidence type="ECO:0000256" key="6">
    <source>
        <dbReference type="ARBA" id="ARBA00022692"/>
    </source>
</evidence>
<keyword evidence="14" id="KW-1185">Reference proteome</keyword>
<comment type="function">
    <text evidence="10">Part of the Tol-Pal system, which plays a role in outer membrane invagination during cell division and is important for maintaining outer membrane integrity.</text>
</comment>
<feature type="transmembrane region" description="Helical" evidence="10">
    <location>
        <begin position="127"/>
        <end position="150"/>
    </location>
</feature>
<keyword evidence="6 10" id="KW-0812">Transmembrane</keyword>
<evidence type="ECO:0000256" key="5">
    <source>
        <dbReference type="ARBA" id="ARBA00022618"/>
    </source>
</evidence>
<dbReference type="NCBIfam" id="TIGR02796">
    <property type="entry name" value="tolQ"/>
    <property type="match status" value="1"/>
</dbReference>
<name>A0A0Q9YEY7_9GAMM</name>
<keyword evidence="8 10" id="KW-0472">Membrane</keyword>
<evidence type="ECO:0000256" key="2">
    <source>
        <dbReference type="ARBA" id="ARBA00010442"/>
    </source>
</evidence>
<dbReference type="InterPro" id="IPR002898">
    <property type="entry name" value="MotA_ExbB_proton_chnl"/>
</dbReference>
<comment type="subcellular location">
    <subcellularLocation>
        <location evidence="10">Cell inner membrane</location>
        <topology evidence="10">Multi-pass membrane protein</topology>
    </subcellularLocation>
    <subcellularLocation>
        <location evidence="1">Cell membrane</location>
        <topology evidence="1">Multi-pass membrane protein</topology>
    </subcellularLocation>
</comment>
<keyword evidence="7 10" id="KW-1133">Transmembrane helix</keyword>
<evidence type="ECO:0000313" key="13">
    <source>
        <dbReference type="EMBL" id="MCS5709469.1"/>
    </source>
</evidence>
<organism evidence="12">
    <name type="scientific">Candidatus Berkiella cookevillensis</name>
    <dbReference type="NCBI Taxonomy" id="437022"/>
    <lineage>
        <taxon>Bacteria</taxon>
        <taxon>Pseudomonadati</taxon>
        <taxon>Pseudomonadota</taxon>
        <taxon>Gammaproteobacteria</taxon>
        <taxon>Candidatus Berkiellales</taxon>
        <taxon>Candidatus Berkiellaceae</taxon>
        <taxon>Candidatus Berkiella</taxon>
    </lineage>
</organism>
<evidence type="ECO:0000256" key="9">
    <source>
        <dbReference type="ARBA" id="ARBA00023306"/>
    </source>
</evidence>
<reference evidence="13" key="3">
    <citation type="submission" date="2021-06" db="EMBL/GenBank/DDBJ databases">
        <title>Genomic Description and Analysis of Intracellular Bacteria, Candidatus Berkiella cookevillensis and Candidatus Berkiella aquae.</title>
        <authorList>
            <person name="Kidane D.T."/>
            <person name="Mehari Y.T."/>
            <person name="Rice F.C."/>
            <person name="Arivett B.A."/>
            <person name="Farone A.L."/>
            <person name="Berk S.G."/>
            <person name="Farone M.B."/>
        </authorList>
    </citation>
    <scope>NUCLEOTIDE SEQUENCE</scope>
    <source>
        <strain evidence="13">CC99</strain>
    </source>
</reference>
<feature type="domain" description="MotA/TolQ/ExbB proton channel" evidence="11">
    <location>
        <begin position="79"/>
        <end position="207"/>
    </location>
</feature>
<protein>
    <recommendedName>
        <fullName evidence="10">Tol-Pal system protein TolQ</fullName>
    </recommendedName>
</protein>
<comment type="similarity">
    <text evidence="2 10">Belongs to the ExbB/TolQ family.</text>
</comment>
<dbReference type="GO" id="GO:0017038">
    <property type="term" value="P:protein import"/>
    <property type="evidence" value="ECO:0007669"/>
    <property type="project" value="TreeGrafter"/>
</dbReference>
<reference evidence="12" key="1">
    <citation type="submission" date="2015-09" db="EMBL/GenBank/DDBJ databases">
        <title>Draft Genome Sequences of Two Novel Amoeba-resistant Intranuclear Bacteria, Candidatus Berkiella cookevillensis and Candidatus Berkiella aquae.</title>
        <authorList>
            <person name="Mehari Y.T."/>
            <person name="Arivett B.A."/>
            <person name="Farone A.L."/>
            <person name="Gunderson J.H."/>
            <person name="Farone M.B."/>
        </authorList>
    </citation>
    <scope>NUCLEOTIDE SEQUENCE [LARGE SCALE GENOMIC DNA]</scope>
    <source>
        <strain evidence="12">CC99</strain>
    </source>
</reference>
<evidence type="ECO:0000259" key="11">
    <source>
        <dbReference type="Pfam" id="PF01618"/>
    </source>
</evidence>
<feature type="transmembrane region" description="Helical" evidence="10">
    <location>
        <begin position="170"/>
        <end position="192"/>
    </location>
</feature>
<keyword evidence="9 10" id="KW-0131">Cell cycle</keyword>
<comment type="caution">
    <text evidence="12">The sequence shown here is derived from an EMBL/GenBank/DDBJ whole genome shotgun (WGS) entry which is preliminary data.</text>
</comment>
<feature type="transmembrane region" description="Helical" evidence="10">
    <location>
        <begin position="16"/>
        <end position="37"/>
    </location>
</feature>
<dbReference type="HAMAP" id="MF_02202">
    <property type="entry name" value="TolQ"/>
    <property type="match status" value="1"/>
</dbReference>
<sequence>MKADLSLVTLFTDASLLVQFVMVILLIISILSWTIIFQRGSALLKARKWLNDFEERFQGNYDLNQLYNYLASKRHAVTGIEQIFKSGLREFLKLYNQDALPQAIMDGTDRVLRVELSKEEQQLEAHLSFLSSVGSISVYVGLFGTVWGVMTAFRALGNVQQATLAMVAPGISEALVATALGLFAAIPAVYAYNRLSFRVQDLMRRYDNLADEFSNVLHRKLYATDSSDSKAETETAILR</sequence>
<keyword evidence="3 10" id="KW-1003">Cell membrane</keyword>
<evidence type="ECO:0000313" key="12">
    <source>
        <dbReference type="EMBL" id="KRG19120.1"/>
    </source>
</evidence>
<dbReference type="GO" id="GO:0043213">
    <property type="term" value="P:bacteriocin transport"/>
    <property type="evidence" value="ECO:0007669"/>
    <property type="project" value="InterPro"/>
</dbReference>
<proteinExistence type="inferred from homology"/>
<evidence type="ECO:0000256" key="10">
    <source>
        <dbReference type="HAMAP-Rule" id="MF_02202"/>
    </source>
</evidence>
<gene>
    <name evidence="12" type="primary">exbB_2</name>
    <name evidence="10 13" type="synonym">tolQ</name>
    <name evidence="12" type="ORF">CC99x_01119</name>
    <name evidence="13" type="ORF">CC99x_011240</name>
</gene>